<dbReference type="SUPFAM" id="SSF64376">
    <property type="entry name" value="YlxR-like"/>
    <property type="match status" value="1"/>
</dbReference>
<dbReference type="InterPro" id="IPR007393">
    <property type="entry name" value="YlxR_dom"/>
</dbReference>
<evidence type="ECO:0000259" key="1">
    <source>
        <dbReference type="Pfam" id="PF04296"/>
    </source>
</evidence>
<evidence type="ECO:0000313" key="2">
    <source>
        <dbReference type="EMBL" id="SDB89034.1"/>
    </source>
</evidence>
<organism evidence="2 3">
    <name type="scientific">Pelagirhabdus alkalitolerans</name>
    <dbReference type="NCBI Taxonomy" id="1612202"/>
    <lineage>
        <taxon>Bacteria</taxon>
        <taxon>Bacillati</taxon>
        <taxon>Bacillota</taxon>
        <taxon>Bacilli</taxon>
        <taxon>Bacillales</taxon>
        <taxon>Bacillaceae</taxon>
        <taxon>Pelagirhabdus</taxon>
    </lineage>
</organism>
<dbReference type="EMBL" id="FMYI01000002">
    <property type="protein sequence ID" value="SDB89034.1"/>
    <property type="molecule type" value="Genomic_DNA"/>
</dbReference>
<accession>A0A1G6H4G5</accession>
<dbReference type="STRING" id="1612202.SAMN05421734_102207"/>
<keyword evidence="3" id="KW-1185">Reference proteome</keyword>
<dbReference type="Proteomes" id="UP000242949">
    <property type="component" value="Unassembled WGS sequence"/>
</dbReference>
<dbReference type="InterPro" id="IPR037465">
    <property type="entry name" value="YlxR"/>
</dbReference>
<dbReference type="NCBIfam" id="NF047356">
    <property type="entry name" value="RNA_bind_RnpM"/>
    <property type="match status" value="1"/>
</dbReference>
<dbReference type="CDD" id="cd00279">
    <property type="entry name" value="YlxR"/>
    <property type="match status" value="1"/>
</dbReference>
<dbReference type="InterPro" id="IPR035931">
    <property type="entry name" value="YlxR-like_sf"/>
</dbReference>
<proteinExistence type="predicted"/>
<dbReference type="AlphaFoldDB" id="A0A1G6H4G5"/>
<evidence type="ECO:0000313" key="3">
    <source>
        <dbReference type="Proteomes" id="UP000242949"/>
    </source>
</evidence>
<dbReference type="PANTHER" id="PTHR34215:SF1">
    <property type="entry name" value="YLXR DOMAIN-CONTAINING PROTEIN"/>
    <property type="match status" value="1"/>
</dbReference>
<dbReference type="Pfam" id="PF04296">
    <property type="entry name" value="YlxR"/>
    <property type="match status" value="1"/>
</dbReference>
<name>A0A1G6H4G5_9BACI</name>
<reference evidence="3" key="1">
    <citation type="submission" date="2016-09" db="EMBL/GenBank/DDBJ databases">
        <authorList>
            <person name="Varghese N."/>
            <person name="Submissions S."/>
        </authorList>
    </citation>
    <scope>NUCLEOTIDE SEQUENCE [LARGE SCALE GENOMIC DNA]</scope>
    <source>
        <strain evidence="3">S5</strain>
    </source>
</reference>
<gene>
    <name evidence="2" type="ORF">SAMN05421734_102207</name>
</gene>
<protein>
    <recommendedName>
        <fullName evidence="1">YlxR domain-containing protein</fullName>
    </recommendedName>
</protein>
<sequence length="93" mass="10854">MPKKNKKVPLRKCLITQEMKPKKSLIRIVRTKENEVFVDPTSKKNGRGAYVSKDSNVIEEARKKQVIEQEFKVKDIDHIYKDLLDLVNGEIDE</sequence>
<dbReference type="OrthoDB" id="9813251at2"/>
<dbReference type="Gene3D" id="3.30.1230.10">
    <property type="entry name" value="YlxR-like"/>
    <property type="match status" value="1"/>
</dbReference>
<dbReference type="RefSeq" id="WP_090793083.1">
    <property type="nucleotide sequence ID" value="NZ_FMYI01000002.1"/>
</dbReference>
<dbReference type="PANTHER" id="PTHR34215">
    <property type="entry name" value="BLL0784 PROTEIN"/>
    <property type="match status" value="1"/>
</dbReference>
<feature type="domain" description="YlxR" evidence="1">
    <location>
        <begin position="11"/>
        <end position="83"/>
    </location>
</feature>